<evidence type="ECO:0000313" key="2">
    <source>
        <dbReference type="Proteomes" id="UP001059596"/>
    </source>
</evidence>
<dbReference type="AlphaFoldDB" id="A0A9Q0BPU5"/>
<feature type="non-terminal residue" evidence="1">
    <location>
        <position position="1"/>
    </location>
</feature>
<accession>A0A9Q0BPU5</accession>
<proteinExistence type="predicted"/>
<protein>
    <submittedName>
        <fullName evidence="1">Uncharacterized protein</fullName>
    </submittedName>
</protein>
<sequence>MCHLPFWLQTPGQTDNANNQRAVAATTRRRDHVWAAQSFSRSTVQQMLATSSSPSGGSNFVIITARSLVHMPPTAHDSMWPLSAVGCPQSKQ</sequence>
<comment type="caution">
    <text evidence="1">The sequence shown here is derived from an EMBL/GenBank/DDBJ whole genome shotgun (WGS) entry which is preliminary data.</text>
</comment>
<keyword evidence="2" id="KW-1185">Reference proteome</keyword>
<dbReference type="Proteomes" id="UP001059596">
    <property type="component" value="Unassembled WGS sequence"/>
</dbReference>
<evidence type="ECO:0000313" key="1">
    <source>
        <dbReference type="EMBL" id="KAI8040162.1"/>
    </source>
</evidence>
<reference evidence="1" key="1">
    <citation type="journal article" date="2023" name="Genome Biol. Evol.">
        <title>Long-read-based Genome Assembly of Drosophila gunungcola Reveals Fewer Chemosensory Genes in Flower-breeding Species.</title>
        <authorList>
            <person name="Negi A."/>
            <person name="Liao B.Y."/>
            <person name="Yeh S.D."/>
        </authorList>
    </citation>
    <scope>NUCLEOTIDE SEQUENCE</scope>
    <source>
        <strain evidence="1">Sukarami</strain>
    </source>
</reference>
<gene>
    <name evidence="1" type="ORF">M5D96_007592</name>
</gene>
<organism evidence="1 2">
    <name type="scientific">Drosophila gunungcola</name>
    <name type="common">fruit fly</name>
    <dbReference type="NCBI Taxonomy" id="103775"/>
    <lineage>
        <taxon>Eukaryota</taxon>
        <taxon>Metazoa</taxon>
        <taxon>Ecdysozoa</taxon>
        <taxon>Arthropoda</taxon>
        <taxon>Hexapoda</taxon>
        <taxon>Insecta</taxon>
        <taxon>Pterygota</taxon>
        <taxon>Neoptera</taxon>
        <taxon>Endopterygota</taxon>
        <taxon>Diptera</taxon>
        <taxon>Brachycera</taxon>
        <taxon>Muscomorpha</taxon>
        <taxon>Ephydroidea</taxon>
        <taxon>Drosophilidae</taxon>
        <taxon>Drosophila</taxon>
        <taxon>Sophophora</taxon>
    </lineage>
</organism>
<dbReference type="EMBL" id="JAMKOV010000005">
    <property type="protein sequence ID" value="KAI8040162.1"/>
    <property type="molecule type" value="Genomic_DNA"/>
</dbReference>
<name>A0A9Q0BPU5_9MUSC</name>